<dbReference type="RefSeq" id="WP_132302465.1">
    <property type="nucleotide sequence ID" value="NZ_CP170642.1"/>
</dbReference>
<dbReference type="Pfam" id="PF02525">
    <property type="entry name" value="Flavodoxin_2"/>
    <property type="match status" value="1"/>
</dbReference>
<dbReference type="SUPFAM" id="SSF52218">
    <property type="entry name" value="Flavoproteins"/>
    <property type="match status" value="1"/>
</dbReference>
<evidence type="ECO:0000256" key="2">
    <source>
        <dbReference type="ARBA" id="ARBA00023002"/>
    </source>
</evidence>
<dbReference type="InterPro" id="IPR029039">
    <property type="entry name" value="Flavoprotein-like_sf"/>
</dbReference>
<reference evidence="4 5" key="1">
    <citation type="submission" date="2019-03" db="EMBL/GenBank/DDBJ databases">
        <title>Genomic Encyclopedia of Type Strains, Phase IV (KMG-IV): sequencing the most valuable type-strain genomes for metagenomic binning, comparative biology and taxonomic classification.</title>
        <authorList>
            <person name="Goeker M."/>
        </authorList>
    </citation>
    <scope>NUCLEOTIDE SEQUENCE [LARGE SCALE GENOMIC DNA]</scope>
    <source>
        <strain evidence="4 5">DSM 10053</strain>
    </source>
</reference>
<dbReference type="GO" id="GO:0003955">
    <property type="term" value="F:NAD(P)H dehydrogenase (quinone) activity"/>
    <property type="evidence" value="ECO:0007669"/>
    <property type="project" value="TreeGrafter"/>
</dbReference>
<dbReference type="Gene3D" id="3.40.50.360">
    <property type="match status" value="1"/>
</dbReference>
<protein>
    <submittedName>
        <fullName evidence="4">Putative NADPH-quinone reductase</fullName>
    </submittedName>
</protein>
<proteinExistence type="inferred from homology"/>
<sequence>MKQHLVIFAHPNHHSFTKAMVNEVIKTSDQFGANTVVRNLYALNFNPVLSKDEMQGVCQGIIPEEVSYEQKLIQQADLITLVYPVWWMGYPAILKGYFDRVLTHGFAYQTSEEGSVGLLQGKKMQQFINIGNNVVNYQEIGFAQALDVCLVNGLFNYCGITDIEHTLFGDLHIISDQERQAMLQEVGEKTLQNLTAL</sequence>
<name>A0A4R1KUE5_9PAST</name>
<organism evidence="4 5">
    <name type="scientific">Lonepinella koalarum</name>
    <dbReference type="NCBI Taxonomy" id="53417"/>
    <lineage>
        <taxon>Bacteria</taxon>
        <taxon>Pseudomonadati</taxon>
        <taxon>Pseudomonadota</taxon>
        <taxon>Gammaproteobacteria</taxon>
        <taxon>Pasteurellales</taxon>
        <taxon>Pasteurellaceae</taxon>
        <taxon>Lonepinella</taxon>
    </lineage>
</organism>
<gene>
    <name evidence="4" type="ORF">EV692_1883</name>
</gene>
<dbReference type="GO" id="GO:0005829">
    <property type="term" value="C:cytosol"/>
    <property type="evidence" value="ECO:0007669"/>
    <property type="project" value="TreeGrafter"/>
</dbReference>
<evidence type="ECO:0000313" key="4">
    <source>
        <dbReference type="EMBL" id="TCK68183.1"/>
    </source>
</evidence>
<dbReference type="InterPro" id="IPR003680">
    <property type="entry name" value="Flavodoxin_fold"/>
</dbReference>
<keyword evidence="5" id="KW-1185">Reference proteome</keyword>
<comment type="similarity">
    <text evidence="1">Belongs to the NAD(P)H dehydrogenase (quinone) family.</text>
</comment>
<dbReference type="Proteomes" id="UP000295496">
    <property type="component" value="Unassembled WGS sequence"/>
</dbReference>
<dbReference type="InterPro" id="IPR051545">
    <property type="entry name" value="NAD(P)H_dehydrogenase_qn"/>
</dbReference>
<dbReference type="PANTHER" id="PTHR10204">
    <property type="entry name" value="NAD P H OXIDOREDUCTASE-RELATED"/>
    <property type="match status" value="1"/>
</dbReference>
<dbReference type="PANTHER" id="PTHR10204:SF34">
    <property type="entry name" value="NAD(P)H DEHYDROGENASE [QUINONE] 1 ISOFORM 1"/>
    <property type="match status" value="1"/>
</dbReference>
<dbReference type="AlphaFoldDB" id="A0A4R1KUE5"/>
<evidence type="ECO:0000259" key="3">
    <source>
        <dbReference type="Pfam" id="PF02525"/>
    </source>
</evidence>
<evidence type="ECO:0000256" key="1">
    <source>
        <dbReference type="ARBA" id="ARBA00006252"/>
    </source>
</evidence>
<dbReference type="EMBL" id="SMGJ01000006">
    <property type="protein sequence ID" value="TCK68183.1"/>
    <property type="molecule type" value="Genomic_DNA"/>
</dbReference>
<feature type="domain" description="Flavodoxin-like fold" evidence="3">
    <location>
        <begin position="3"/>
        <end position="188"/>
    </location>
</feature>
<comment type="caution">
    <text evidence="4">The sequence shown here is derived from an EMBL/GenBank/DDBJ whole genome shotgun (WGS) entry which is preliminary data.</text>
</comment>
<evidence type="ECO:0000313" key="5">
    <source>
        <dbReference type="Proteomes" id="UP000295496"/>
    </source>
</evidence>
<accession>A0A4R1KUE5</accession>
<keyword evidence="2" id="KW-0560">Oxidoreductase</keyword>